<dbReference type="PANTHER" id="PTHR30489">
    <property type="entry name" value="LIPOPROTEIN-RELEASING SYSTEM TRANSMEMBRANE PROTEIN LOLE"/>
    <property type="match status" value="1"/>
</dbReference>
<dbReference type="PANTHER" id="PTHR30489:SF0">
    <property type="entry name" value="LIPOPROTEIN-RELEASING SYSTEM TRANSMEMBRANE PROTEIN LOLE"/>
    <property type="match status" value="1"/>
</dbReference>
<evidence type="ECO:0000313" key="11">
    <source>
        <dbReference type="Proteomes" id="UP001500454"/>
    </source>
</evidence>
<feature type="transmembrane region" description="Helical" evidence="7">
    <location>
        <begin position="285"/>
        <end position="306"/>
    </location>
</feature>
<dbReference type="InterPro" id="IPR051447">
    <property type="entry name" value="Lipoprotein-release_system"/>
</dbReference>
<evidence type="ECO:0000256" key="6">
    <source>
        <dbReference type="ARBA" id="ARBA00023136"/>
    </source>
</evidence>
<evidence type="ECO:0000256" key="5">
    <source>
        <dbReference type="ARBA" id="ARBA00022989"/>
    </source>
</evidence>
<evidence type="ECO:0000256" key="4">
    <source>
        <dbReference type="ARBA" id="ARBA00022692"/>
    </source>
</evidence>
<dbReference type="Proteomes" id="UP001500454">
    <property type="component" value="Unassembled WGS sequence"/>
</dbReference>
<evidence type="ECO:0000259" key="9">
    <source>
        <dbReference type="Pfam" id="PF12704"/>
    </source>
</evidence>
<evidence type="ECO:0000256" key="1">
    <source>
        <dbReference type="ARBA" id="ARBA00004651"/>
    </source>
</evidence>
<keyword evidence="5 7" id="KW-1133">Transmembrane helix</keyword>
<evidence type="ECO:0000256" key="3">
    <source>
        <dbReference type="ARBA" id="ARBA00022475"/>
    </source>
</evidence>
<dbReference type="InterPro" id="IPR003838">
    <property type="entry name" value="ABC3_permease_C"/>
</dbReference>
<feature type="domain" description="ABC3 transporter permease C-terminal" evidence="8">
    <location>
        <begin position="290"/>
        <end position="412"/>
    </location>
</feature>
<feature type="transmembrane region" description="Helical" evidence="7">
    <location>
        <begin position="21"/>
        <end position="42"/>
    </location>
</feature>
<dbReference type="InterPro" id="IPR025857">
    <property type="entry name" value="MacB_PCD"/>
</dbReference>
<name>A0ABP8J2C8_9BACT</name>
<evidence type="ECO:0000256" key="2">
    <source>
        <dbReference type="ARBA" id="ARBA00005236"/>
    </source>
</evidence>
<feature type="transmembrane region" description="Helical" evidence="7">
    <location>
        <begin position="383"/>
        <end position="402"/>
    </location>
</feature>
<dbReference type="RefSeq" id="WP_345224718.1">
    <property type="nucleotide sequence ID" value="NZ_BAABHA010000008.1"/>
</dbReference>
<dbReference type="Pfam" id="PF02687">
    <property type="entry name" value="FtsX"/>
    <property type="match status" value="1"/>
</dbReference>
<keyword evidence="6 7" id="KW-0472">Membrane</keyword>
<evidence type="ECO:0000259" key="8">
    <source>
        <dbReference type="Pfam" id="PF02687"/>
    </source>
</evidence>
<protein>
    <submittedName>
        <fullName evidence="10">ABC transporter permease</fullName>
    </submittedName>
</protein>
<comment type="caution">
    <text evidence="10">The sequence shown here is derived from an EMBL/GenBank/DDBJ whole genome shotgun (WGS) entry which is preliminary data.</text>
</comment>
<comment type="subcellular location">
    <subcellularLocation>
        <location evidence="1">Cell membrane</location>
        <topology evidence="1">Multi-pass membrane protein</topology>
    </subcellularLocation>
</comment>
<feature type="transmembrane region" description="Helical" evidence="7">
    <location>
        <begin position="333"/>
        <end position="363"/>
    </location>
</feature>
<dbReference type="EMBL" id="BAABHA010000008">
    <property type="protein sequence ID" value="GAA4383786.1"/>
    <property type="molecule type" value="Genomic_DNA"/>
</dbReference>
<feature type="domain" description="MacB-like periplasmic core" evidence="9">
    <location>
        <begin position="21"/>
        <end position="259"/>
    </location>
</feature>
<keyword evidence="4 7" id="KW-0812">Transmembrane</keyword>
<comment type="similarity">
    <text evidence="2">Belongs to the ABC-4 integral membrane protein family. LolC/E subfamily.</text>
</comment>
<keyword evidence="3" id="KW-1003">Cell membrane</keyword>
<sequence>MKLPLLYDVAYSLLRARGGQSLVAAIGVTFSITAFIALLSFMSGLNQMLDGLVLNRTPHVRLYNELKPAARQPVDLYTEGRRQHNFIRSIKPRQELPRIRNSAAVMAAIRRDPRVLGVAPKIQTQVFYNVGTLTLNGTISGVAVEEENALFAFSDYVVAGNYQSLQTVPNSIMLGKGAADLMLADLGDVVQVTTPQGERVQLKVVGLFQSGLLEIDKVQSYTSLATARKLLGESNAYVTDIQVKLHDLTQAPAVAREYRRLYQVQAMDIQQANADFETGTSIRTLISYAVGVTLLTVAGFGIYNILNMMIYEKMDSIAILKAVGFAGRDVRRVFVLIALSIGVFGGALGLVLGLGLSALIGQLPFHTAALPAVRTYPIDFNPVFYVIGAVFSVLTSFLAGYFPARKASRIDPVVIIRGK</sequence>
<reference evidence="11" key="1">
    <citation type="journal article" date="2019" name="Int. J. Syst. Evol. Microbiol.">
        <title>The Global Catalogue of Microorganisms (GCM) 10K type strain sequencing project: providing services to taxonomists for standard genome sequencing and annotation.</title>
        <authorList>
            <consortium name="The Broad Institute Genomics Platform"/>
            <consortium name="The Broad Institute Genome Sequencing Center for Infectious Disease"/>
            <person name="Wu L."/>
            <person name="Ma J."/>
        </authorList>
    </citation>
    <scope>NUCLEOTIDE SEQUENCE [LARGE SCALE GENOMIC DNA]</scope>
    <source>
        <strain evidence="11">JCM 17924</strain>
    </source>
</reference>
<accession>A0ABP8J2C8</accession>
<evidence type="ECO:0000313" key="10">
    <source>
        <dbReference type="EMBL" id="GAA4383786.1"/>
    </source>
</evidence>
<organism evidence="10 11">
    <name type="scientific">Hymenobacter koreensis</name>
    <dbReference type="NCBI Taxonomy" id="1084523"/>
    <lineage>
        <taxon>Bacteria</taxon>
        <taxon>Pseudomonadati</taxon>
        <taxon>Bacteroidota</taxon>
        <taxon>Cytophagia</taxon>
        <taxon>Cytophagales</taxon>
        <taxon>Hymenobacteraceae</taxon>
        <taxon>Hymenobacter</taxon>
    </lineage>
</organism>
<gene>
    <name evidence="10" type="ORF">GCM10023186_25260</name>
</gene>
<keyword evidence="11" id="KW-1185">Reference proteome</keyword>
<dbReference type="Pfam" id="PF12704">
    <property type="entry name" value="MacB_PCD"/>
    <property type="match status" value="1"/>
</dbReference>
<proteinExistence type="inferred from homology"/>
<evidence type="ECO:0000256" key="7">
    <source>
        <dbReference type="SAM" id="Phobius"/>
    </source>
</evidence>